<feature type="compositionally biased region" description="Basic and acidic residues" evidence="1">
    <location>
        <begin position="24"/>
        <end position="35"/>
    </location>
</feature>
<dbReference type="EMBL" id="CAAGRJ010011023">
    <property type="protein sequence ID" value="VFV28208.1"/>
    <property type="molecule type" value="Genomic_DNA"/>
</dbReference>
<name>A0A485N8E2_LYNPA</name>
<feature type="region of interest" description="Disordered" evidence="1">
    <location>
        <begin position="1"/>
        <end position="62"/>
    </location>
</feature>
<dbReference type="Proteomes" id="UP000386466">
    <property type="component" value="Unassembled WGS sequence"/>
</dbReference>
<evidence type="ECO:0000313" key="2">
    <source>
        <dbReference type="EMBL" id="VFV28208.1"/>
    </source>
</evidence>
<reference evidence="2 3" key="1">
    <citation type="submission" date="2019-01" db="EMBL/GenBank/DDBJ databases">
        <authorList>
            <person name="Alioto T."/>
            <person name="Alioto T."/>
        </authorList>
    </citation>
    <scope>NUCLEOTIDE SEQUENCE [LARGE SCALE GENOMIC DNA]</scope>
</reference>
<dbReference type="AlphaFoldDB" id="A0A485N8E2"/>
<sequence>MEMGIIEEEGGEEEEEEKEEEEEGKTKILPRDTEGQGHTQMPPNLKMMRSWKSKQNLRLSKP</sequence>
<organism evidence="2 3">
    <name type="scientific">Lynx pardinus</name>
    <name type="common">Iberian lynx</name>
    <name type="synonym">Felis pardina</name>
    <dbReference type="NCBI Taxonomy" id="191816"/>
    <lineage>
        <taxon>Eukaryota</taxon>
        <taxon>Metazoa</taxon>
        <taxon>Chordata</taxon>
        <taxon>Craniata</taxon>
        <taxon>Vertebrata</taxon>
        <taxon>Euteleostomi</taxon>
        <taxon>Mammalia</taxon>
        <taxon>Eutheria</taxon>
        <taxon>Laurasiatheria</taxon>
        <taxon>Carnivora</taxon>
        <taxon>Feliformia</taxon>
        <taxon>Felidae</taxon>
        <taxon>Felinae</taxon>
        <taxon>Lynx</taxon>
    </lineage>
</organism>
<accession>A0A485N8E2</accession>
<gene>
    <name evidence="2" type="ORF">LYPA_23C022838</name>
</gene>
<evidence type="ECO:0000313" key="3">
    <source>
        <dbReference type="Proteomes" id="UP000386466"/>
    </source>
</evidence>
<protein>
    <submittedName>
        <fullName evidence="2">Uncharacterized protein</fullName>
    </submittedName>
</protein>
<feature type="compositionally biased region" description="Polar residues" evidence="1">
    <location>
        <begin position="53"/>
        <end position="62"/>
    </location>
</feature>
<keyword evidence="3" id="KW-1185">Reference proteome</keyword>
<feature type="compositionally biased region" description="Acidic residues" evidence="1">
    <location>
        <begin position="1"/>
        <end position="23"/>
    </location>
</feature>
<proteinExistence type="predicted"/>
<evidence type="ECO:0000256" key="1">
    <source>
        <dbReference type="SAM" id="MobiDB-lite"/>
    </source>
</evidence>